<comment type="caution">
    <text evidence="1">The sequence shown here is derived from an EMBL/GenBank/DDBJ whole genome shotgun (WGS) entry which is preliminary data.</text>
</comment>
<proteinExistence type="predicted"/>
<dbReference type="Proteomes" id="UP001194469">
    <property type="component" value="Unassembled WGS sequence"/>
</dbReference>
<evidence type="ECO:0000313" key="1">
    <source>
        <dbReference type="EMBL" id="MBG3877779.1"/>
    </source>
</evidence>
<protein>
    <submittedName>
        <fullName evidence="1">Uncharacterized protein</fullName>
    </submittedName>
</protein>
<accession>A0ABS0J5P2</accession>
<keyword evidence="2" id="KW-1185">Reference proteome</keyword>
<gene>
    <name evidence="1" type="ORF">FVW20_12355</name>
</gene>
<name>A0ABS0J5P2_9BACT</name>
<sequence length="189" mass="21395">MPGRRAGQGHTMSDTPYLGQTTDVILGQEFLTWLWYRSETAPGSFRMPDGSPFGVHMEQRISVQGGEGESLETATVSGSMSPLREARMGLTTGKKVTRALLRFEREADSWQVSLRAEDFSLNSLKTPTVEKDGEGGDDDPDARLLEKIYLIETCLGFLDEVYRQFMEVRLSKRWAEEVRDLRGWMEHEA</sequence>
<reference evidence="1 2" key="1">
    <citation type="submission" date="2019-08" db="EMBL/GenBank/DDBJ databases">
        <authorList>
            <person name="Luo N."/>
        </authorList>
    </citation>
    <scope>NUCLEOTIDE SEQUENCE [LARGE SCALE GENOMIC DNA]</scope>
    <source>
        <strain evidence="1 2">NCIMB 9442</strain>
    </source>
</reference>
<organism evidence="1 2">
    <name type="scientific">Nitratidesulfovibrio oxamicus</name>
    <dbReference type="NCBI Taxonomy" id="32016"/>
    <lineage>
        <taxon>Bacteria</taxon>
        <taxon>Pseudomonadati</taxon>
        <taxon>Thermodesulfobacteriota</taxon>
        <taxon>Desulfovibrionia</taxon>
        <taxon>Desulfovibrionales</taxon>
        <taxon>Desulfovibrionaceae</taxon>
        <taxon>Nitratidesulfovibrio</taxon>
    </lineage>
</organism>
<dbReference type="EMBL" id="VRYY01000372">
    <property type="protein sequence ID" value="MBG3877779.1"/>
    <property type="molecule type" value="Genomic_DNA"/>
</dbReference>
<evidence type="ECO:0000313" key="2">
    <source>
        <dbReference type="Proteomes" id="UP001194469"/>
    </source>
</evidence>